<dbReference type="SUPFAM" id="SSF49764">
    <property type="entry name" value="HSP20-like chaperones"/>
    <property type="match status" value="1"/>
</dbReference>
<sequence length="210" mass="23407">MASFLALRRLVSSNSLPSSQRVIRPVTTTPSATRLFNTNAVREFDDDDDERCLDSGRRSGRSVSRRGDDFFSGNVFGLPPTRSVSQVLNLMDQFMDNPFLSASRGLGSGIRHGWDARETDDALHFRVDMPGLGKEDVKVAVEQNTLIIKGEGEAGEGEESGRRYSSRIDLPEKIYQTDQIKAEMKNGVLKVIVPKLKAEERTDVFNIKVE</sequence>
<evidence type="ECO:0000256" key="3">
    <source>
        <dbReference type="PROSITE-ProRule" id="PRU00285"/>
    </source>
</evidence>
<gene>
    <name evidence="6" type="ORF">HS088_TW19G00671</name>
</gene>
<dbReference type="InParanoid" id="A0A7J7CB30"/>
<name>A0A7J7CB30_TRIWF</name>
<dbReference type="EMBL" id="JAAARO010000019">
    <property type="protein sequence ID" value="KAF5731067.1"/>
    <property type="molecule type" value="Genomic_DNA"/>
</dbReference>
<proteinExistence type="inferred from homology"/>
<evidence type="ECO:0000256" key="2">
    <source>
        <dbReference type="ARBA" id="ARBA00023016"/>
    </source>
</evidence>
<dbReference type="OrthoDB" id="1431247at2759"/>
<keyword evidence="2 6" id="KW-0346">Stress response</keyword>
<evidence type="ECO:0000256" key="1">
    <source>
        <dbReference type="ARBA" id="ARBA00022946"/>
    </source>
</evidence>
<evidence type="ECO:0000259" key="5">
    <source>
        <dbReference type="PROSITE" id="PS01031"/>
    </source>
</evidence>
<dbReference type="AlphaFoldDB" id="A0A7J7CB30"/>
<organism evidence="6 7">
    <name type="scientific">Tripterygium wilfordii</name>
    <name type="common">Thunder God vine</name>
    <dbReference type="NCBI Taxonomy" id="458696"/>
    <lineage>
        <taxon>Eukaryota</taxon>
        <taxon>Viridiplantae</taxon>
        <taxon>Streptophyta</taxon>
        <taxon>Embryophyta</taxon>
        <taxon>Tracheophyta</taxon>
        <taxon>Spermatophyta</taxon>
        <taxon>Magnoliopsida</taxon>
        <taxon>eudicotyledons</taxon>
        <taxon>Gunneridae</taxon>
        <taxon>Pentapetalae</taxon>
        <taxon>rosids</taxon>
        <taxon>fabids</taxon>
        <taxon>Celastrales</taxon>
        <taxon>Celastraceae</taxon>
        <taxon>Tripterygium</taxon>
    </lineage>
</organism>
<dbReference type="InterPro" id="IPR044656">
    <property type="entry name" value="HSP14.7/HSP23.5/HSP23.6-like"/>
</dbReference>
<dbReference type="PROSITE" id="PS01031">
    <property type="entry name" value="SHSP"/>
    <property type="match status" value="1"/>
</dbReference>
<keyword evidence="7" id="KW-1185">Reference proteome</keyword>
<dbReference type="CDD" id="cd06464">
    <property type="entry name" value="ACD_sHsps-like"/>
    <property type="match status" value="1"/>
</dbReference>
<keyword evidence="1" id="KW-0809">Transit peptide</keyword>
<dbReference type="FunCoup" id="A0A7J7CB30">
    <property type="interactions" value="66"/>
</dbReference>
<evidence type="ECO:0000313" key="7">
    <source>
        <dbReference type="Proteomes" id="UP000593562"/>
    </source>
</evidence>
<dbReference type="Gene3D" id="2.60.40.790">
    <property type="match status" value="1"/>
</dbReference>
<accession>A0A7J7CB30</accession>
<dbReference type="PANTHER" id="PTHR46991">
    <property type="entry name" value="23.5 KDA HEAT SHOCK PROTEIN, MITOCHONDRIAL"/>
    <property type="match status" value="1"/>
</dbReference>
<dbReference type="PANTHER" id="PTHR46991:SF11">
    <property type="entry name" value="SMALL HEAT SHOCK PROTEIN HSPF"/>
    <property type="match status" value="1"/>
</dbReference>
<protein>
    <submittedName>
        <fullName evidence="6">23.6 kDa heat shock mitochondrial -like protein</fullName>
    </submittedName>
</protein>
<dbReference type="InterPro" id="IPR008978">
    <property type="entry name" value="HSP20-like_chaperone"/>
</dbReference>
<comment type="caution">
    <text evidence="6">The sequence shown here is derived from an EMBL/GenBank/DDBJ whole genome shotgun (WGS) entry which is preliminary data.</text>
</comment>
<comment type="similarity">
    <text evidence="3 4">Belongs to the small heat shock protein (HSP20) family.</text>
</comment>
<evidence type="ECO:0000256" key="4">
    <source>
        <dbReference type="RuleBase" id="RU003616"/>
    </source>
</evidence>
<dbReference type="Proteomes" id="UP000593562">
    <property type="component" value="Unassembled WGS sequence"/>
</dbReference>
<dbReference type="Pfam" id="PF00011">
    <property type="entry name" value="HSP20"/>
    <property type="match status" value="1"/>
</dbReference>
<reference evidence="6 7" key="1">
    <citation type="journal article" date="2020" name="Nat. Commun.">
        <title>Genome of Tripterygium wilfordii and identification of cytochrome P450 involved in triptolide biosynthesis.</title>
        <authorList>
            <person name="Tu L."/>
            <person name="Su P."/>
            <person name="Zhang Z."/>
            <person name="Gao L."/>
            <person name="Wang J."/>
            <person name="Hu T."/>
            <person name="Zhou J."/>
            <person name="Zhang Y."/>
            <person name="Zhao Y."/>
            <person name="Liu Y."/>
            <person name="Song Y."/>
            <person name="Tong Y."/>
            <person name="Lu Y."/>
            <person name="Yang J."/>
            <person name="Xu C."/>
            <person name="Jia M."/>
            <person name="Peters R.J."/>
            <person name="Huang L."/>
            <person name="Gao W."/>
        </authorList>
    </citation>
    <scope>NUCLEOTIDE SEQUENCE [LARGE SCALE GENOMIC DNA]</scope>
    <source>
        <strain evidence="7">cv. XIE 37</strain>
        <tissue evidence="6">Leaf</tissue>
    </source>
</reference>
<feature type="domain" description="SHSP" evidence="5">
    <location>
        <begin position="101"/>
        <end position="210"/>
    </location>
</feature>
<evidence type="ECO:0000313" key="6">
    <source>
        <dbReference type="EMBL" id="KAF5731067.1"/>
    </source>
</evidence>
<dbReference type="InterPro" id="IPR002068">
    <property type="entry name" value="A-crystallin/Hsp20_dom"/>
</dbReference>